<organism evidence="5 6">
    <name type="scientific">Purpureocillium takamizusanense</name>
    <dbReference type="NCBI Taxonomy" id="2060973"/>
    <lineage>
        <taxon>Eukaryota</taxon>
        <taxon>Fungi</taxon>
        <taxon>Dikarya</taxon>
        <taxon>Ascomycota</taxon>
        <taxon>Pezizomycotina</taxon>
        <taxon>Sordariomycetes</taxon>
        <taxon>Hypocreomycetidae</taxon>
        <taxon>Hypocreales</taxon>
        <taxon>Ophiocordycipitaceae</taxon>
        <taxon>Purpureocillium</taxon>
    </lineage>
</organism>
<dbReference type="PANTHER" id="PTHR13620:SF104">
    <property type="entry name" value="EXONUCLEASE 3'-5' DOMAIN-CONTAINING PROTEIN 2"/>
    <property type="match status" value="1"/>
</dbReference>
<dbReference type="PANTHER" id="PTHR13620">
    <property type="entry name" value="3-5 EXONUCLEASE"/>
    <property type="match status" value="1"/>
</dbReference>
<feature type="compositionally biased region" description="Low complexity" evidence="3">
    <location>
        <begin position="496"/>
        <end position="525"/>
    </location>
</feature>
<dbReference type="Gene3D" id="3.30.420.10">
    <property type="entry name" value="Ribonuclease H-like superfamily/Ribonuclease H"/>
    <property type="match status" value="1"/>
</dbReference>
<dbReference type="GO" id="GO:0003676">
    <property type="term" value="F:nucleic acid binding"/>
    <property type="evidence" value="ECO:0007669"/>
    <property type="project" value="InterPro"/>
</dbReference>
<dbReference type="Proteomes" id="UP000829364">
    <property type="component" value="Chromosome 4"/>
</dbReference>
<dbReference type="SUPFAM" id="SSF53098">
    <property type="entry name" value="Ribonuclease H-like"/>
    <property type="match status" value="1"/>
</dbReference>
<dbReference type="InterPro" id="IPR002562">
    <property type="entry name" value="3'-5'_exonuclease_dom"/>
</dbReference>
<dbReference type="SMART" id="SM00474">
    <property type="entry name" value="35EXOc"/>
    <property type="match status" value="1"/>
</dbReference>
<evidence type="ECO:0000256" key="3">
    <source>
        <dbReference type="SAM" id="MobiDB-lite"/>
    </source>
</evidence>
<dbReference type="InterPro" id="IPR036397">
    <property type="entry name" value="RNaseH_sf"/>
</dbReference>
<gene>
    <name evidence="5" type="ORF">JDV02_005135</name>
</gene>
<keyword evidence="1" id="KW-0540">Nuclease</keyword>
<dbReference type="GO" id="GO:0005634">
    <property type="term" value="C:nucleus"/>
    <property type="evidence" value="ECO:0007669"/>
    <property type="project" value="TreeGrafter"/>
</dbReference>
<evidence type="ECO:0000259" key="4">
    <source>
        <dbReference type="SMART" id="SM00474"/>
    </source>
</evidence>
<dbReference type="EMBL" id="CP086357">
    <property type="protein sequence ID" value="UNI18897.1"/>
    <property type="molecule type" value="Genomic_DNA"/>
</dbReference>
<dbReference type="GO" id="GO:0006139">
    <property type="term" value="P:nucleobase-containing compound metabolic process"/>
    <property type="evidence" value="ECO:0007669"/>
    <property type="project" value="InterPro"/>
</dbReference>
<evidence type="ECO:0000256" key="2">
    <source>
        <dbReference type="ARBA" id="ARBA00022801"/>
    </source>
</evidence>
<dbReference type="GeneID" id="72067084"/>
<protein>
    <recommendedName>
        <fullName evidence="4">3'-5' exonuclease domain-containing protein</fullName>
    </recommendedName>
</protein>
<feature type="region of interest" description="Disordered" evidence="3">
    <location>
        <begin position="131"/>
        <end position="157"/>
    </location>
</feature>
<feature type="region of interest" description="Disordered" evidence="3">
    <location>
        <begin position="187"/>
        <end position="213"/>
    </location>
</feature>
<dbReference type="GO" id="GO:0008408">
    <property type="term" value="F:3'-5' exonuclease activity"/>
    <property type="evidence" value="ECO:0007669"/>
    <property type="project" value="InterPro"/>
</dbReference>
<feature type="region of interest" description="Disordered" evidence="3">
    <location>
        <begin position="469"/>
        <end position="540"/>
    </location>
</feature>
<dbReference type="InterPro" id="IPR012337">
    <property type="entry name" value="RNaseH-like_sf"/>
</dbReference>
<reference evidence="5" key="1">
    <citation type="submission" date="2021-11" db="EMBL/GenBank/DDBJ databases">
        <title>Purpureocillium_takamizusanense_genome.</title>
        <authorList>
            <person name="Nguyen N.-H."/>
        </authorList>
    </citation>
    <scope>NUCLEOTIDE SEQUENCE</scope>
    <source>
        <strain evidence="5">PT3</strain>
    </source>
</reference>
<name>A0A9Q8QGM7_9HYPO</name>
<feature type="compositionally biased region" description="Pro residues" evidence="3">
    <location>
        <begin position="526"/>
        <end position="537"/>
    </location>
</feature>
<dbReference type="GO" id="GO:0005737">
    <property type="term" value="C:cytoplasm"/>
    <property type="evidence" value="ECO:0007669"/>
    <property type="project" value="TreeGrafter"/>
</dbReference>
<dbReference type="InterPro" id="IPR051132">
    <property type="entry name" value="3-5_Exonuclease_domain"/>
</dbReference>
<evidence type="ECO:0000256" key="1">
    <source>
        <dbReference type="ARBA" id="ARBA00022722"/>
    </source>
</evidence>
<evidence type="ECO:0000313" key="6">
    <source>
        <dbReference type="Proteomes" id="UP000829364"/>
    </source>
</evidence>
<dbReference type="RefSeq" id="XP_047842378.1">
    <property type="nucleotide sequence ID" value="XM_047986396.1"/>
</dbReference>
<dbReference type="AlphaFoldDB" id="A0A9Q8QGM7"/>
<feature type="compositionally biased region" description="Basic and acidic residues" evidence="3">
    <location>
        <begin position="140"/>
        <end position="151"/>
    </location>
</feature>
<dbReference type="KEGG" id="ptkz:JDV02_005135"/>
<feature type="domain" description="3'-5' exonuclease" evidence="4">
    <location>
        <begin position="252"/>
        <end position="456"/>
    </location>
</feature>
<dbReference type="OrthoDB" id="1920326at2759"/>
<accession>A0A9Q8QGM7</accession>
<dbReference type="Pfam" id="PF01612">
    <property type="entry name" value="DNA_pol_A_exo1"/>
    <property type="match status" value="1"/>
</dbReference>
<evidence type="ECO:0000313" key="5">
    <source>
        <dbReference type="EMBL" id="UNI18897.1"/>
    </source>
</evidence>
<sequence>MVIGCGGRHGASAERARSLMTYKCEYKGLSRVAGNAAGLLRASLRPPTKTTTTLADAASAPICRTRRTRCRSLPFIMKRAMTADRSGGSHRLWNPTLGIRFSPSPTSTPPPLYPPLDVARFAHAAAGAERSVDVLEGGTEDEKGRRDEGHRIHAGPSKLLAEEAVNVPAPADGSRGGTQTMSAANVAPSAVDAGERGKAQDRAVNPSSPPRTSLGFNMSDDLFHAARTAAGGSPESYWSHKLYRRGFEKVVVHYCTSRHTMELVCRKYFLGEPVLGFDLEWQSYATLAHGPRENVSLIQIASPSRIGLFHVALFGSSSSSSTTSRKASPEDRSVFVAPTFRAIMQDSDVTKVGVHIQGDCTHLRKHLGVCTRGVFELSHLYKQVKYSAARTPGLINRRIIALSTLVEECLRLPLYKAPSVRSSNWMRRLNDKQLQYAASDAYAGIQLYYVLEGKRMALDPCPPRPHNAELGLPIPFIMPKSDPEPGSDADDSIQEQPTSGNAAAAAASTPQSAAVTQTPEEAPSLLPSPEPRNPPVAPRADLRRREFRSSEYMPKAVPSPLPPPKAQDARVVAAELCSREYRSSKQMRVLAAPAALRAYYLWHANDGLGPGPIARLLRDPPLQVNTVVSYILDAIKAEGLPYDKARLGEEILPLLDTNRVDGRYRSLTEACAADGSGGAAS</sequence>
<dbReference type="CDD" id="cd06141">
    <property type="entry name" value="WRN_exo"/>
    <property type="match status" value="1"/>
</dbReference>
<keyword evidence="6" id="KW-1185">Reference proteome</keyword>
<keyword evidence="2" id="KW-0378">Hydrolase</keyword>
<proteinExistence type="predicted"/>